<dbReference type="PROSITE" id="PS51379">
    <property type="entry name" value="4FE4S_FER_2"/>
    <property type="match status" value="2"/>
</dbReference>
<organism evidence="7 8">
    <name type="scientific">Romboutsia maritimum</name>
    <dbReference type="NCBI Taxonomy" id="2020948"/>
    <lineage>
        <taxon>Bacteria</taxon>
        <taxon>Bacillati</taxon>
        <taxon>Bacillota</taxon>
        <taxon>Clostridia</taxon>
        <taxon>Peptostreptococcales</taxon>
        <taxon>Peptostreptococcaceae</taxon>
        <taxon>Romboutsia</taxon>
    </lineage>
</organism>
<dbReference type="GO" id="GO:0051539">
    <property type="term" value="F:4 iron, 4 sulfur cluster binding"/>
    <property type="evidence" value="ECO:0007669"/>
    <property type="project" value="UniProtKB-KW"/>
</dbReference>
<evidence type="ECO:0000259" key="6">
    <source>
        <dbReference type="PROSITE" id="PS51379"/>
    </source>
</evidence>
<dbReference type="Pfam" id="PF13237">
    <property type="entry name" value="Fer4_10"/>
    <property type="match status" value="1"/>
</dbReference>
<dbReference type="InterPro" id="IPR050294">
    <property type="entry name" value="RnfB_subfamily"/>
</dbReference>
<feature type="domain" description="4Fe-4S ferredoxin-type" evidence="6">
    <location>
        <begin position="87"/>
        <end position="116"/>
    </location>
</feature>
<keyword evidence="2" id="KW-0479">Metal-binding</keyword>
<dbReference type="PANTHER" id="PTHR42859:SF17">
    <property type="entry name" value="ELECTRON TRANSPORT PROTEIN HYDN-RELATED"/>
    <property type="match status" value="1"/>
</dbReference>
<evidence type="ECO:0000313" key="8">
    <source>
        <dbReference type="Proteomes" id="UP000243494"/>
    </source>
</evidence>
<dbReference type="RefSeq" id="WP_095405675.1">
    <property type="nucleotide sequence ID" value="NZ_NOJZ02000003.1"/>
</dbReference>
<accession>A0A371IVH4</accession>
<keyword evidence="4" id="KW-0408">Iron</keyword>
<dbReference type="GO" id="GO:0046872">
    <property type="term" value="F:metal ion binding"/>
    <property type="evidence" value="ECO:0007669"/>
    <property type="project" value="UniProtKB-KW"/>
</dbReference>
<name>A0A371IVH4_9FIRM</name>
<feature type="domain" description="4Fe-4S ferredoxin-type" evidence="6">
    <location>
        <begin position="6"/>
        <end position="26"/>
    </location>
</feature>
<dbReference type="InterPro" id="IPR017896">
    <property type="entry name" value="4Fe4S_Fe-S-bd"/>
</dbReference>
<dbReference type="AlphaFoldDB" id="A0A371IVH4"/>
<dbReference type="Pfam" id="PF12800">
    <property type="entry name" value="Fer4_4"/>
    <property type="match status" value="1"/>
</dbReference>
<evidence type="ECO:0000256" key="3">
    <source>
        <dbReference type="ARBA" id="ARBA00022737"/>
    </source>
</evidence>
<evidence type="ECO:0000256" key="5">
    <source>
        <dbReference type="ARBA" id="ARBA00023014"/>
    </source>
</evidence>
<protein>
    <submittedName>
        <fullName evidence="7">4Fe-4S dicluster domain-containing protein</fullName>
    </submittedName>
</protein>
<dbReference type="SUPFAM" id="SSF54862">
    <property type="entry name" value="4Fe-4S ferredoxins"/>
    <property type="match status" value="1"/>
</dbReference>
<reference evidence="7 8" key="1">
    <citation type="journal article" date="2017" name="Genome Announc.">
        <title>Draft Genome Sequence of Romboutsia maritimum sp. nov. Strain CCRI-22766(T), Isolated from Coastal Estuarine Mud.</title>
        <authorList>
            <person name="Maheux A.F."/>
            <person name="Boudreau D.K."/>
            <person name="Berube E."/>
            <person name="Boissinot M."/>
            <person name="Raymond F."/>
            <person name="Brodeur S."/>
            <person name="Corbeil J."/>
            <person name="Brightwell G."/>
            <person name="Broda D."/>
            <person name="Omar R.F."/>
            <person name="Bergeron M.G."/>
        </authorList>
    </citation>
    <scope>NUCLEOTIDE SEQUENCE [LARGE SCALE GENOMIC DNA]</scope>
    <source>
        <strain evidence="7 8">CCRI-22766</strain>
    </source>
</reference>
<gene>
    <name evidence="7" type="ORF">CHF27_003630</name>
</gene>
<keyword evidence="8" id="KW-1185">Reference proteome</keyword>
<dbReference type="PANTHER" id="PTHR42859">
    <property type="entry name" value="OXIDOREDUCTASE"/>
    <property type="match status" value="1"/>
</dbReference>
<proteinExistence type="predicted"/>
<dbReference type="OrthoDB" id="9810688at2"/>
<dbReference type="Gene3D" id="3.30.70.20">
    <property type="match status" value="2"/>
</dbReference>
<dbReference type="CDD" id="cd10554">
    <property type="entry name" value="HycB_like"/>
    <property type="match status" value="1"/>
</dbReference>
<evidence type="ECO:0000256" key="1">
    <source>
        <dbReference type="ARBA" id="ARBA00022485"/>
    </source>
</evidence>
<evidence type="ECO:0000313" key="7">
    <source>
        <dbReference type="EMBL" id="RDY24459.1"/>
    </source>
</evidence>
<keyword evidence="1" id="KW-0004">4Fe-4S</keyword>
<dbReference type="Proteomes" id="UP000243494">
    <property type="component" value="Unassembled WGS sequence"/>
</dbReference>
<keyword evidence="3" id="KW-0677">Repeat</keyword>
<sequence length="183" mass="20343">MKDKLGSFVIADPNKCTGCRSCEVACFTMHNKENKVAYTVGTVEIPVIPRLYLVKDDKFCMPVQCRHCEDAPCLNTCPVKAIKRENNIISVVEERCIGCKTCLLACPFGAIDLLPQYKDGKEVEQIGIDDSNKMAYKCDLCKQNNKLACVEACPQEALKLVTPMDDKKSKNKQAALSLLMTNK</sequence>
<comment type="caution">
    <text evidence="7">The sequence shown here is derived from an EMBL/GenBank/DDBJ whole genome shotgun (WGS) entry which is preliminary data.</text>
</comment>
<dbReference type="PROSITE" id="PS00198">
    <property type="entry name" value="4FE4S_FER_1"/>
    <property type="match status" value="1"/>
</dbReference>
<keyword evidence="5" id="KW-0411">Iron-sulfur</keyword>
<evidence type="ECO:0000256" key="2">
    <source>
        <dbReference type="ARBA" id="ARBA00022723"/>
    </source>
</evidence>
<dbReference type="EMBL" id="NOJZ02000003">
    <property type="protein sequence ID" value="RDY24459.1"/>
    <property type="molecule type" value="Genomic_DNA"/>
</dbReference>
<evidence type="ECO:0000256" key="4">
    <source>
        <dbReference type="ARBA" id="ARBA00023004"/>
    </source>
</evidence>
<dbReference type="InterPro" id="IPR017900">
    <property type="entry name" value="4Fe4S_Fe_S_CS"/>
</dbReference>